<dbReference type="Pfam" id="PF03853">
    <property type="entry name" value="YjeF_N"/>
    <property type="match status" value="1"/>
</dbReference>
<dbReference type="PANTHER" id="PTHR13232:SF10">
    <property type="entry name" value="NAD(P)H-HYDRATE EPIMERASE"/>
    <property type="match status" value="1"/>
</dbReference>
<evidence type="ECO:0000256" key="2">
    <source>
        <dbReference type="ARBA" id="ARBA00000909"/>
    </source>
</evidence>
<dbReference type="AlphaFoldDB" id="S7W9V1"/>
<feature type="domain" description="YjeF N-terminal" evidence="10">
    <location>
        <begin position="9"/>
        <end position="198"/>
    </location>
</feature>
<dbReference type="HOGENOM" id="CLU_024853_3_2_1"/>
<keyword evidence="8" id="KW-0520">NAD</keyword>
<keyword evidence="5" id="KW-0547">Nucleotide-binding</keyword>
<dbReference type="GO" id="GO:0052856">
    <property type="term" value="F:NAD(P)HX epimerase activity"/>
    <property type="evidence" value="ECO:0007669"/>
    <property type="project" value="UniProtKB-EC"/>
</dbReference>
<dbReference type="InterPro" id="IPR036652">
    <property type="entry name" value="YjeF_N_dom_sf"/>
</dbReference>
<proteinExistence type="predicted"/>
<dbReference type="InterPro" id="IPR004443">
    <property type="entry name" value="YjeF_N_dom"/>
</dbReference>
<dbReference type="Proteomes" id="UP000014978">
    <property type="component" value="Unassembled WGS sequence"/>
</dbReference>
<evidence type="ECO:0000313" key="12">
    <source>
        <dbReference type="Proteomes" id="UP000014978"/>
    </source>
</evidence>
<dbReference type="GO" id="GO:0005739">
    <property type="term" value="C:mitochondrion"/>
    <property type="evidence" value="ECO:0007669"/>
    <property type="project" value="TreeGrafter"/>
</dbReference>
<keyword evidence="12" id="KW-1185">Reference proteome</keyword>
<dbReference type="FunCoup" id="S7W9V1">
    <property type="interactions" value="16"/>
</dbReference>
<evidence type="ECO:0000256" key="3">
    <source>
        <dbReference type="ARBA" id="ARBA00012228"/>
    </source>
</evidence>
<sequence length="210" mass="23936">MKYISKKEAKKMDNDLLNMGFEITSLIELAGHAAFEVIQKIIDKNYNGDLKIIILVGPGNNGSDGLVIARYLKFVGHEVYVISEKINHLHLFTICKNLNIKMVTFDNMINIKPDYVIDALFGFSFRLPLMEPYVSIIKKYINEKIISIDVPTGYEIDNENITGEFIPIAVIAFGAPKLCSKKLKTYVVKSFFPQKCIANIQNYKEYEIIE</sequence>
<organism evidence="11 12">
    <name type="scientific">Spraguea lophii (strain 42_110)</name>
    <name type="common">Microsporidian parasite</name>
    <dbReference type="NCBI Taxonomy" id="1358809"/>
    <lineage>
        <taxon>Eukaryota</taxon>
        <taxon>Fungi</taxon>
        <taxon>Fungi incertae sedis</taxon>
        <taxon>Microsporidia</taxon>
        <taxon>Spragueidae</taxon>
        <taxon>Spraguea</taxon>
    </lineage>
</organism>
<protein>
    <recommendedName>
        <fullName evidence="3">NAD(P)H-hydrate epimerase</fullName>
        <ecNumber evidence="3">5.1.99.6</ecNumber>
    </recommendedName>
</protein>
<comment type="catalytic activity">
    <reaction evidence="1">
        <text>(6R)-NADHX = (6S)-NADHX</text>
        <dbReference type="Rhea" id="RHEA:32215"/>
        <dbReference type="ChEBI" id="CHEBI:64074"/>
        <dbReference type="ChEBI" id="CHEBI:64075"/>
        <dbReference type="EC" id="5.1.99.6"/>
    </reaction>
</comment>
<dbReference type="EMBL" id="ATCN01000173">
    <property type="protein sequence ID" value="EPR79636.1"/>
    <property type="molecule type" value="Genomic_DNA"/>
</dbReference>
<evidence type="ECO:0000256" key="7">
    <source>
        <dbReference type="ARBA" id="ARBA00022958"/>
    </source>
</evidence>
<dbReference type="SUPFAM" id="SSF64153">
    <property type="entry name" value="YjeF N-terminal domain-like"/>
    <property type="match status" value="1"/>
</dbReference>
<dbReference type="OMA" id="SMFRGRY"/>
<dbReference type="InterPro" id="IPR032976">
    <property type="entry name" value="YJEFN_prot_NAXE-like"/>
</dbReference>
<evidence type="ECO:0000256" key="1">
    <source>
        <dbReference type="ARBA" id="ARBA00000013"/>
    </source>
</evidence>
<comment type="catalytic activity">
    <reaction evidence="2">
        <text>(6R)-NADPHX = (6S)-NADPHX</text>
        <dbReference type="Rhea" id="RHEA:32227"/>
        <dbReference type="ChEBI" id="CHEBI:64076"/>
        <dbReference type="ChEBI" id="CHEBI:64077"/>
        <dbReference type="EC" id="5.1.99.6"/>
    </reaction>
</comment>
<evidence type="ECO:0000313" key="11">
    <source>
        <dbReference type="EMBL" id="EPR79636.1"/>
    </source>
</evidence>
<dbReference type="PROSITE" id="PS51385">
    <property type="entry name" value="YJEF_N"/>
    <property type="match status" value="1"/>
</dbReference>
<evidence type="ECO:0000256" key="4">
    <source>
        <dbReference type="ARBA" id="ARBA00022723"/>
    </source>
</evidence>
<dbReference type="STRING" id="1358809.S7W9V1"/>
<evidence type="ECO:0000256" key="6">
    <source>
        <dbReference type="ARBA" id="ARBA00022857"/>
    </source>
</evidence>
<dbReference type="EC" id="5.1.99.6" evidence="3"/>
<accession>S7W9V1</accession>
<dbReference type="VEuPathDB" id="MicrosporidiaDB:SLOPH_131"/>
<keyword evidence="11" id="KW-0449">Lipoprotein</keyword>
<dbReference type="InParanoid" id="S7W9V1"/>
<dbReference type="GO" id="GO:0046872">
    <property type="term" value="F:metal ion binding"/>
    <property type="evidence" value="ECO:0007669"/>
    <property type="project" value="UniProtKB-KW"/>
</dbReference>
<dbReference type="NCBIfam" id="TIGR00197">
    <property type="entry name" value="yjeF_nterm"/>
    <property type="match status" value="1"/>
</dbReference>
<dbReference type="OrthoDB" id="10064708at2759"/>
<dbReference type="PANTHER" id="PTHR13232">
    <property type="entry name" value="NAD(P)H-HYDRATE EPIMERASE"/>
    <property type="match status" value="1"/>
</dbReference>
<evidence type="ECO:0000256" key="8">
    <source>
        <dbReference type="ARBA" id="ARBA00023027"/>
    </source>
</evidence>
<gene>
    <name evidence="11" type="ORF">SLOPH_131</name>
</gene>
<comment type="caution">
    <text evidence="11">The sequence shown here is derived from an EMBL/GenBank/DDBJ whole genome shotgun (WGS) entry which is preliminary data.</text>
</comment>
<keyword evidence="4" id="KW-0479">Metal-binding</keyword>
<dbReference type="Gene3D" id="3.40.50.10260">
    <property type="entry name" value="YjeF N-terminal domain"/>
    <property type="match status" value="1"/>
</dbReference>
<evidence type="ECO:0000256" key="5">
    <source>
        <dbReference type="ARBA" id="ARBA00022741"/>
    </source>
</evidence>
<evidence type="ECO:0000256" key="9">
    <source>
        <dbReference type="ARBA" id="ARBA00023235"/>
    </source>
</evidence>
<keyword evidence="7" id="KW-0630">Potassium</keyword>
<keyword evidence="6" id="KW-0521">NADP</keyword>
<keyword evidence="9" id="KW-0413">Isomerase</keyword>
<evidence type="ECO:0000259" key="10">
    <source>
        <dbReference type="PROSITE" id="PS51385"/>
    </source>
</evidence>
<name>S7W9V1_SPRLO</name>
<dbReference type="GO" id="GO:0000166">
    <property type="term" value="F:nucleotide binding"/>
    <property type="evidence" value="ECO:0007669"/>
    <property type="project" value="UniProtKB-KW"/>
</dbReference>
<reference evidence="12" key="1">
    <citation type="journal article" date="2013" name="PLoS Genet.">
        <title>The genome of Spraguea lophii and the basis of host-microsporidian interactions.</title>
        <authorList>
            <person name="Campbell S.E."/>
            <person name="Williams T.A."/>
            <person name="Yousuf A."/>
            <person name="Soanes D.M."/>
            <person name="Paszkiewicz K.H."/>
            <person name="Williams B.A.P."/>
        </authorList>
    </citation>
    <scope>NUCLEOTIDE SEQUENCE [LARGE SCALE GENOMIC DNA]</scope>
    <source>
        <strain evidence="12">42_110</strain>
    </source>
</reference>